<protein>
    <submittedName>
        <fullName evidence="6">Predicted protein</fullName>
    </submittedName>
</protein>
<dbReference type="SMART" id="SM00404">
    <property type="entry name" value="PTPc_motif"/>
    <property type="match status" value="1"/>
</dbReference>
<dbReference type="InterPro" id="IPR029021">
    <property type="entry name" value="Prot-tyrosine_phosphatase-like"/>
</dbReference>
<dbReference type="InterPro" id="IPR003595">
    <property type="entry name" value="Tyr_Pase_cat"/>
</dbReference>
<dbReference type="PANTHER" id="PTHR46377">
    <property type="entry name" value="DUAL SPECIFICITY PROTEIN PHOSPHATASE 19"/>
    <property type="match status" value="1"/>
</dbReference>
<dbReference type="InterPro" id="IPR020422">
    <property type="entry name" value="TYR_PHOSPHATASE_DUAL_dom"/>
</dbReference>
<dbReference type="Pfam" id="PF00782">
    <property type="entry name" value="DSPc"/>
    <property type="match status" value="1"/>
</dbReference>
<feature type="region of interest" description="Disordered" evidence="3">
    <location>
        <begin position="179"/>
        <end position="199"/>
    </location>
</feature>
<dbReference type="GO" id="GO:0008579">
    <property type="term" value="F:JUN kinase phosphatase activity"/>
    <property type="evidence" value="ECO:0007669"/>
    <property type="project" value="TreeGrafter"/>
</dbReference>
<dbReference type="VEuPathDB" id="AmoebaDB:NAEGRDRAFT_71732"/>
<name>D2VRW8_NAEGR</name>
<accession>D2VRW8</accession>
<feature type="compositionally biased region" description="Polar residues" evidence="3">
    <location>
        <begin position="187"/>
        <end position="199"/>
    </location>
</feature>
<dbReference type="PROSITE" id="PS50056">
    <property type="entry name" value="TYR_PHOSPHATASE_2"/>
    <property type="match status" value="1"/>
</dbReference>
<dbReference type="InterPro" id="IPR000387">
    <property type="entry name" value="Tyr_Pase_dom"/>
</dbReference>
<gene>
    <name evidence="6" type="ORF">NAEGRDRAFT_71732</name>
</gene>
<evidence type="ECO:0000256" key="2">
    <source>
        <dbReference type="ARBA" id="ARBA00022912"/>
    </source>
</evidence>
<dbReference type="PANTHER" id="PTHR46377:SF1">
    <property type="entry name" value="DUAL SPECIFICITY PROTEIN PHOSPHATASE 19"/>
    <property type="match status" value="1"/>
</dbReference>
<feature type="domain" description="Tyrosine specific protein phosphatases" evidence="5">
    <location>
        <begin position="99"/>
        <end position="156"/>
    </location>
</feature>
<reference evidence="6 7" key="1">
    <citation type="journal article" date="2010" name="Cell">
        <title>The genome of Naegleria gruberi illuminates early eukaryotic versatility.</title>
        <authorList>
            <person name="Fritz-Laylin L.K."/>
            <person name="Prochnik S.E."/>
            <person name="Ginger M.L."/>
            <person name="Dacks J.B."/>
            <person name="Carpenter M.L."/>
            <person name="Field M.C."/>
            <person name="Kuo A."/>
            <person name="Paredez A."/>
            <person name="Chapman J."/>
            <person name="Pham J."/>
            <person name="Shu S."/>
            <person name="Neupane R."/>
            <person name="Cipriano M."/>
            <person name="Mancuso J."/>
            <person name="Tu H."/>
            <person name="Salamov A."/>
            <person name="Lindquist E."/>
            <person name="Shapiro H."/>
            <person name="Lucas S."/>
            <person name="Grigoriev I.V."/>
            <person name="Cande W.Z."/>
            <person name="Fulton C."/>
            <person name="Rokhsar D.S."/>
            <person name="Dawson S.C."/>
        </authorList>
    </citation>
    <scope>NUCLEOTIDE SEQUENCE [LARGE SCALE GENOMIC DNA]</scope>
    <source>
        <strain evidence="6 7">NEG-M</strain>
    </source>
</reference>
<dbReference type="AlphaFoldDB" id="D2VRW8"/>
<dbReference type="EMBL" id="GG738892">
    <property type="protein sequence ID" value="EFC40462.1"/>
    <property type="molecule type" value="Genomic_DNA"/>
</dbReference>
<dbReference type="eggNOG" id="KOG1716">
    <property type="taxonomic scope" value="Eukaryota"/>
</dbReference>
<evidence type="ECO:0000256" key="1">
    <source>
        <dbReference type="ARBA" id="ARBA00022801"/>
    </source>
</evidence>
<dbReference type="KEGG" id="ngr:NAEGRDRAFT_71732"/>
<feature type="domain" description="Tyrosine-protein phosphatase" evidence="4">
    <location>
        <begin position="37"/>
        <end position="178"/>
    </location>
</feature>
<keyword evidence="2" id="KW-0904">Protein phosphatase</keyword>
<evidence type="ECO:0000313" key="6">
    <source>
        <dbReference type="EMBL" id="EFC40462.1"/>
    </source>
</evidence>
<evidence type="ECO:0000259" key="5">
    <source>
        <dbReference type="PROSITE" id="PS50056"/>
    </source>
</evidence>
<dbReference type="OrthoDB" id="2017893at2759"/>
<sequence length="199" mass="22654">MSKQAEEELSTDPAQVILVYSDKRKKEIRIINQEEIETAETKPFLYLGDSDAALISHLNKNKHITHILNVTKELKLPNLAHLTTLQIPIQDEVGCDIGKHFPSIVEFIRNCLKEKGCVLVHCYSGISRSSSMVAAFLMNYFRMEVDESLLYIRSRRKVICPNPGFVTALNDYEKLLKSAPQDDNQDNSKQNETKNCTVQ</sequence>
<dbReference type="CDD" id="cd14498">
    <property type="entry name" value="DSP"/>
    <property type="match status" value="1"/>
</dbReference>
<dbReference type="RefSeq" id="XP_002673206.1">
    <property type="nucleotide sequence ID" value="XM_002673160.1"/>
</dbReference>
<evidence type="ECO:0000313" key="7">
    <source>
        <dbReference type="Proteomes" id="UP000006671"/>
    </source>
</evidence>
<proteinExistence type="predicted"/>
<keyword evidence="7" id="KW-1185">Reference proteome</keyword>
<dbReference type="InterPro" id="IPR000340">
    <property type="entry name" value="Dual-sp_phosphatase_cat-dom"/>
</dbReference>
<keyword evidence="1" id="KW-0378">Hydrolase</keyword>
<dbReference type="InterPro" id="IPR016130">
    <property type="entry name" value="Tyr_Pase_AS"/>
</dbReference>
<evidence type="ECO:0000259" key="4">
    <source>
        <dbReference type="PROSITE" id="PS50054"/>
    </source>
</evidence>
<dbReference type="PROSITE" id="PS50054">
    <property type="entry name" value="TYR_PHOSPHATASE_DUAL"/>
    <property type="match status" value="1"/>
</dbReference>
<dbReference type="PROSITE" id="PS00383">
    <property type="entry name" value="TYR_PHOSPHATASE_1"/>
    <property type="match status" value="1"/>
</dbReference>
<evidence type="ECO:0000256" key="3">
    <source>
        <dbReference type="SAM" id="MobiDB-lite"/>
    </source>
</evidence>
<organism evidence="7">
    <name type="scientific">Naegleria gruberi</name>
    <name type="common">Amoeba</name>
    <dbReference type="NCBI Taxonomy" id="5762"/>
    <lineage>
        <taxon>Eukaryota</taxon>
        <taxon>Discoba</taxon>
        <taxon>Heterolobosea</taxon>
        <taxon>Tetramitia</taxon>
        <taxon>Eutetramitia</taxon>
        <taxon>Vahlkampfiidae</taxon>
        <taxon>Naegleria</taxon>
    </lineage>
</organism>
<dbReference type="STRING" id="5762.D2VRW8"/>
<dbReference type="GO" id="GO:0005737">
    <property type="term" value="C:cytoplasm"/>
    <property type="evidence" value="ECO:0007669"/>
    <property type="project" value="TreeGrafter"/>
</dbReference>
<dbReference type="SUPFAM" id="SSF52799">
    <property type="entry name" value="(Phosphotyrosine protein) phosphatases II"/>
    <property type="match status" value="1"/>
</dbReference>
<dbReference type="Gene3D" id="3.90.190.10">
    <property type="entry name" value="Protein tyrosine phosphatase superfamily"/>
    <property type="match status" value="1"/>
</dbReference>
<dbReference type="Proteomes" id="UP000006671">
    <property type="component" value="Unassembled WGS sequence"/>
</dbReference>
<dbReference type="SMART" id="SM00195">
    <property type="entry name" value="DSPc"/>
    <property type="match status" value="1"/>
</dbReference>
<dbReference type="GeneID" id="8851034"/>
<dbReference type="InParanoid" id="D2VRW8"/>